<name>A0AAD0SMH7_9BACT</name>
<dbReference type="RefSeq" id="WP_115588218.1">
    <property type="nucleotide sequence ID" value="NZ_CP032099.1"/>
</dbReference>
<dbReference type="EMBL" id="CP032099">
    <property type="protein sequence ID" value="AXX85250.1"/>
    <property type="molecule type" value="Genomic_DNA"/>
</dbReference>
<dbReference type="GeneID" id="61751205"/>
<keyword evidence="1" id="KW-1133">Transmembrane helix</keyword>
<reference evidence="3 5" key="1">
    <citation type="submission" date="2017-09" db="EMBL/GenBank/DDBJ databases">
        <title>Genomics of the genus Arcobacter.</title>
        <authorList>
            <person name="Perez-Cataluna A."/>
            <person name="Figueras M.J."/>
            <person name="Salas-Masso N."/>
        </authorList>
    </citation>
    <scope>NUCLEOTIDE SEQUENCE [LARGE SCALE GENOMIC DNA]</scope>
    <source>
        <strain evidence="3 5">LMG 6621</strain>
    </source>
</reference>
<organism evidence="2 4">
    <name type="scientific">Aliarcobacter skirrowii CCUG 10374</name>
    <dbReference type="NCBI Taxonomy" id="1032239"/>
    <lineage>
        <taxon>Bacteria</taxon>
        <taxon>Pseudomonadati</taxon>
        <taxon>Campylobacterota</taxon>
        <taxon>Epsilonproteobacteria</taxon>
        <taxon>Campylobacterales</taxon>
        <taxon>Arcobacteraceae</taxon>
        <taxon>Aliarcobacter</taxon>
    </lineage>
</organism>
<keyword evidence="5" id="KW-1185">Reference proteome</keyword>
<sequence length="356" mass="41991">MSNKHFVWDNFSDQPHVIKDKAFKKVMRKQHKKDFIKLILTSLFILPLSILFMKLFRGKIETSNKDFIGLGVNLDKDDGKNTQQDLIEELGVKNLIIRVPLSDILNIDSYVNFAQSFNLKTPKNILINIIQDRFNIENHEILEKNLDLIFKKFKNISNEFQIGTTINRLKWGFFSVEEFIRFYKVAQKLKEQKYTNIKLLGPSVIDFEYYYNARAMFNFQNIKYDITSALLYVDRRGKPQNTQYGFFDTKNKIDMLFSLVKLSPKTLSDDIYITEVNWPISNTVPYAPTSEKECVSCEDYTKYMLDYLKIARDSKKIKKVFWHQLIAPGYGLVDNRDGKILKYPQFYAFKEMLQNV</sequence>
<evidence type="ECO:0000256" key="1">
    <source>
        <dbReference type="SAM" id="Phobius"/>
    </source>
</evidence>
<evidence type="ECO:0000313" key="3">
    <source>
        <dbReference type="EMBL" id="RXI24792.1"/>
    </source>
</evidence>
<dbReference type="InterPro" id="IPR017853">
    <property type="entry name" value="GH"/>
</dbReference>
<evidence type="ECO:0000313" key="4">
    <source>
        <dbReference type="Proteomes" id="UP000262029"/>
    </source>
</evidence>
<protein>
    <submittedName>
        <fullName evidence="2">Uncharacterized protein</fullName>
    </submittedName>
</protein>
<dbReference type="Proteomes" id="UP000262029">
    <property type="component" value="Chromosome"/>
</dbReference>
<dbReference type="SUPFAM" id="SSF51445">
    <property type="entry name" value="(Trans)glycosidases"/>
    <property type="match status" value="1"/>
</dbReference>
<dbReference type="AlphaFoldDB" id="A0AAD0SMH7"/>
<keyword evidence="1" id="KW-0812">Transmembrane</keyword>
<dbReference type="Proteomes" id="UP000290580">
    <property type="component" value="Unassembled WGS sequence"/>
</dbReference>
<accession>A0AAD0SMH7</accession>
<feature type="transmembrane region" description="Helical" evidence="1">
    <location>
        <begin position="35"/>
        <end position="56"/>
    </location>
</feature>
<evidence type="ECO:0000313" key="5">
    <source>
        <dbReference type="Proteomes" id="UP000290580"/>
    </source>
</evidence>
<keyword evidence="1" id="KW-0472">Membrane</keyword>
<dbReference type="Gene3D" id="3.20.20.80">
    <property type="entry name" value="Glycosidases"/>
    <property type="match status" value="1"/>
</dbReference>
<gene>
    <name evidence="2" type="ORF">ASKIR_1457</name>
    <name evidence="3" type="ORF">CP959_09600</name>
</gene>
<proteinExistence type="predicted"/>
<dbReference type="EMBL" id="NXIC01000008">
    <property type="protein sequence ID" value="RXI24792.1"/>
    <property type="molecule type" value="Genomic_DNA"/>
</dbReference>
<evidence type="ECO:0000313" key="2">
    <source>
        <dbReference type="EMBL" id="AXX85250.1"/>
    </source>
</evidence>
<reference evidence="2 4" key="2">
    <citation type="submission" date="2018-08" db="EMBL/GenBank/DDBJ databases">
        <title>Complete genome of the Arcobacter skirrowii type strain LMG 6621.</title>
        <authorList>
            <person name="Miller W.G."/>
            <person name="Yee E."/>
            <person name="Bono J.L."/>
        </authorList>
    </citation>
    <scope>NUCLEOTIDE SEQUENCE [LARGE SCALE GENOMIC DNA]</scope>
    <source>
        <strain evidence="2 4">CCUG 10374</strain>
    </source>
</reference>